<evidence type="ECO:0000256" key="6">
    <source>
        <dbReference type="ARBA" id="ARBA00023136"/>
    </source>
</evidence>
<feature type="transmembrane region" description="Helical" evidence="7">
    <location>
        <begin position="30"/>
        <end position="51"/>
    </location>
</feature>
<sequence>MLVTVGVALTTLSASQPSSSKSSVSSDLRTYITGIGILSLALVLSGFLGLLQEWTYKTYGGPSTTSGTDNRPAWRESMFYLHFLGLPLFVPLLPEIKEQIAAINHGAARAETSITLPTLSPTLVSFFPSIGGSMPPIPPPFQLPSLDFIIPPTFRNNTFAYLSSAPTAEATTKDVVTLTLSLPKPYLPLLSNTLTQLLCVAGVHRLTTRVSNLTVTLILVVRKAVSLVISLKGRALWEELTRYSGVQTFMQEHQLADVDWTSAAWFLKVALGVEEEDGSAGKKRAVPEVDEGMLWTGAALVLLGTLGYTIGTGFRSSKGKAKKE</sequence>
<proteinExistence type="predicted"/>
<gene>
    <name evidence="8" type="ORF">H1R20_g15390</name>
</gene>
<dbReference type="PANTHER" id="PTHR10778:SF4">
    <property type="entry name" value="NUCLEOTIDE SUGAR TRANSPORTER SLC35B4"/>
    <property type="match status" value="1"/>
</dbReference>
<comment type="caution">
    <text evidence="8">The sequence shown here is derived from an EMBL/GenBank/DDBJ whole genome shotgun (WGS) entry which is preliminary data.</text>
</comment>
<feature type="non-terminal residue" evidence="8">
    <location>
        <position position="324"/>
    </location>
</feature>
<keyword evidence="9" id="KW-1185">Reference proteome</keyword>
<dbReference type="GO" id="GO:0005464">
    <property type="term" value="F:UDP-xylose transmembrane transporter activity"/>
    <property type="evidence" value="ECO:0007669"/>
    <property type="project" value="TreeGrafter"/>
</dbReference>
<dbReference type="GO" id="GO:0000139">
    <property type="term" value="C:Golgi membrane"/>
    <property type="evidence" value="ECO:0007669"/>
    <property type="project" value="TreeGrafter"/>
</dbReference>
<feature type="transmembrane region" description="Helical" evidence="7">
    <location>
        <begin position="293"/>
        <end position="314"/>
    </location>
</feature>
<evidence type="ECO:0000256" key="3">
    <source>
        <dbReference type="ARBA" id="ARBA00022597"/>
    </source>
</evidence>
<evidence type="ECO:0000256" key="1">
    <source>
        <dbReference type="ARBA" id="ARBA00004127"/>
    </source>
</evidence>
<keyword evidence="3" id="KW-0762">Sugar transport</keyword>
<reference evidence="8" key="1">
    <citation type="submission" date="2022-06" db="EMBL/GenBank/DDBJ databases">
        <title>Genome Sequence of Candolleomyces eurysporus.</title>
        <authorList>
            <person name="Buettner E."/>
        </authorList>
    </citation>
    <scope>NUCLEOTIDE SEQUENCE</scope>
    <source>
        <strain evidence="8">VTCC 930004</strain>
    </source>
</reference>
<evidence type="ECO:0000256" key="7">
    <source>
        <dbReference type="SAM" id="Phobius"/>
    </source>
</evidence>
<dbReference type="Pfam" id="PF08449">
    <property type="entry name" value="UAA"/>
    <property type="match status" value="2"/>
</dbReference>
<evidence type="ECO:0000256" key="4">
    <source>
        <dbReference type="ARBA" id="ARBA00022692"/>
    </source>
</evidence>
<keyword evidence="4 7" id="KW-0812">Transmembrane</keyword>
<name>A0A9W8IXL9_9AGAR</name>
<dbReference type="Proteomes" id="UP001140091">
    <property type="component" value="Unassembled WGS sequence"/>
</dbReference>
<dbReference type="EMBL" id="JANBPK010001560">
    <property type="protein sequence ID" value="KAJ2921703.1"/>
    <property type="molecule type" value="Genomic_DNA"/>
</dbReference>
<dbReference type="GO" id="GO:0005462">
    <property type="term" value="F:UDP-N-acetylglucosamine transmembrane transporter activity"/>
    <property type="evidence" value="ECO:0007669"/>
    <property type="project" value="TreeGrafter"/>
</dbReference>
<evidence type="ECO:0000256" key="5">
    <source>
        <dbReference type="ARBA" id="ARBA00022989"/>
    </source>
</evidence>
<dbReference type="PANTHER" id="PTHR10778">
    <property type="entry name" value="SOLUTE CARRIER FAMILY 35 MEMBER B"/>
    <property type="match status" value="1"/>
</dbReference>
<evidence type="ECO:0000256" key="2">
    <source>
        <dbReference type="ARBA" id="ARBA00022448"/>
    </source>
</evidence>
<comment type="subcellular location">
    <subcellularLocation>
        <location evidence="1">Endomembrane system</location>
        <topology evidence="1">Multi-pass membrane protein</topology>
    </subcellularLocation>
</comment>
<keyword evidence="5 7" id="KW-1133">Transmembrane helix</keyword>
<dbReference type="AlphaFoldDB" id="A0A9W8IXL9"/>
<accession>A0A9W8IXL9</accession>
<keyword evidence="6 7" id="KW-0472">Membrane</keyword>
<organism evidence="8 9">
    <name type="scientific">Candolleomyces eurysporus</name>
    <dbReference type="NCBI Taxonomy" id="2828524"/>
    <lineage>
        <taxon>Eukaryota</taxon>
        <taxon>Fungi</taxon>
        <taxon>Dikarya</taxon>
        <taxon>Basidiomycota</taxon>
        <taxon>Agaricomycotina</taxon>
        <taxon>Agaricomycetes</taxon>
        <taxon>Agaricomycetidae</taxon>
        <taxon>Agaricales</taxon>
        <taxon>Agaricineae</taxon>
        <taxon>Psathyrellaceae</taxon>
        <taxon>Candolleomyces</taxon>
    </lineage>
</organism>
<dbReference type="OrthoDB" id="999962at2759"/>
<evidence type="ECO:0000313" key="8">
    <source>
        <dbReference type="EMBL" id="KAJ2921703.1"/>
    </source>
</evidence>
<keyword evidence="2" id="KW-0813">Transport</keyword>
<evidence type="ECO:0000313" key="9">
    <source>
        <dbReference type="Proteomes" id="UP001140091"/>
    </source>
</evidence>
<dbReference type="InterPro" id="IPR013657">
    <property type="entry name" value="SCL35B1-4/HUT1"/>
</dbReference>
<dbReference type="GO" id="GO:0005789">
    <property type="term" value="C:endoplasmic reticulum membrane"/>
    <property type="evidence" value="ECO:0007669"/>
    <property type="project" value="TreeGrafter"/>
</dbReference>
<protein>
    <submittedName>
        <fullName evidence="8">Uncharacterized protein</fullName>
    </submittedName>
</protein>